<organism evidence="2 3">
    <name type="scientific">Campylobacter anatolicus</name>
    <dbReference type="NCBI Taxonomy" id="2829105"/>
    <lineage>
        <taxon>Bacteria</taxon>
        <taxon>Pseudomonadati</taxon>
        <taxon>Campylobacterota</taxon>
        <taxon>Epsilonproteobacteria</taxon>
        <taxon>Campylobacterales</taxon>
        <taxon>Campylobacteraceae</taxon>
        <taxon>Campylobacter</taxon>
    </lineage>
</organism>
<keyword evidence="1" id="KW-0732">Signal</keyword>
<reference evidence="2 3" key="1">
    <citation type="submission" date="2021-04" db="EMBL/GenBank/DDBJ databases">
        <title>Molecular and phenotypic characterization and identification of bacterial isolates recovered from the Anatolian ground squirrels (Spermophilus xanthoprymnus) and which have the potential to form a new species in the Campylobacter genus.</title>
        <authorList>
            <person name="Aydin F."/>
            <person name="Abay S."/>
            <person name="Kayman T."/>
            <person name="Karakaya E."/>
            <person name="Mustak H.K."/>
            <person name="Mustak I.B."/>
            <person name="Bilgin N."/>
            <person name="Duzler A."/>
            <person name="Sahin O."/>
            <person name="Guran O."/>
            <person name="Saticioglu I.B."/>
        </authorList>
    </citation>
    <scope>NUCLEOTIDE SEQUENCE [LARGE SCALE GENOMIC DNA]</scope>
    <source>
        <strain evidence="3">faydin-G24</strain>
    </source>
</reference>
<gene>
    <name evidence="2" type="ORF">KDD93_07915</name>
</gene>
<dbReference type="Pfam" id="PF05573">
    <property type="entry name" value="NosL"/>
    <property type="match status" value="2"/>
</dbReference>
<evidence type="ECO:0000256" key="1">
    <source>
        <dbReference type="SAM" id="SignalP"/>
    </source>
</evidence>
<dbReference type="InterPro" id="IPR008719">
    <property type="entry name" value="N2O_reductase_NosL"/>
</dbReference>
<feature type="chain" id="PRO_5046897990" evidence="1">
    <location>
        <begin position="20"/>
        <end position="346"/>
    </location>
</feature>
<dbReference type="SUPFAM" id="SSF160387">
    <property type="entry name" value="NosL/MerB-like"/>
    <property type="match status" value="2"/>
</dbReference>
<accession>A0ABS5HL59</accession>
<evidence type="ECO:0000313" key="2">
    <source>
        <dbReference type="EMBL" id="MBR8464487.1"/>
    </source>
</evidence>
<feature type="signal peptide" evidence="1">
    <location>
        <begin position="1"/>
        <end position="19"/>
    </location>
</feature>
<evidence type="ECO:0000313" key="3">
    <source>
        <dbReference type="Proteomes" id="UP000682951"/>
    </source>
</evidence>
<name>A0ABS5HL59_9BACT</name>
<dbReference type="RefSeq" id="WP_212142361.1">
    <property type="nucleotide sequence ID" value="NZ_JAGSSW010000008.1"/>
</dbReference>
<protein>
    <submittedName>
        <fullName evidence="2">Nitrous oxide reductase accessory protein NosL</fullName>
    </submittedName>
</protein>
<dbReference type="PANTHER" id="PTHR41247">
    <property type="entry name" value="HTH-TYPE TRANSCRIPTIONAL REPRESSOR YCNK"/>
    <property type="match status" value="1"/>
</dbReference>
<comment type="caution">
    <text evidence="2">The sequence shown here is derived from an EMBL/GenBank/DDBJ whole genome shotgun (WGS) entry which is preliminary data.</text>
</comment>
<keyword evidence="3" id="KW-1185">Reference proteome</keyword>
<dbReference type="Gene3D" id="3.30.70.2050">
    <property type="match status" value="2"/>
</dbReference>
<dbReference type="Proteomes" id="UP000682951">
    <property type="component" value="Unassembled WGS sequence"/>
</dbReference>
<proteinExistence type="predicted"/>
<sequence>MLKILFASTILIISLNAQMFQSVEPSQATLIQSGKGREYCPNCGMNLVKFYKTNHALNGKQYSSLHCLFEATNGQIPTGAMVVDTKNLNFIDTAKAFYVVGSKIKGTMTQNSKYAFSTEADAKEFQAENGGEIMDFKAAYKVAGADFNKDNEMIKAKREGGVYKKGREFYEQNCPRVSKRGFENIAELKAKLKSVCKNSDDAALQAAALYIWDNPKLTTKQAERIKIPDDAKCPVCGMLVAKNPNWAAMIQDKDKSFYFDGVKDLMKYYFQNDKKFDKIFVSDYYKLHKIEAKKAFYVIGSNVFGPMGDELVPFEKESDAREFAKDHLGKAVLKFDEIDEKVIRGL</sequence>
<dbReference type="PANTHER" id="PTHR41247:SF1">
    <property type="entry name" value="HTH-TYPE TRANSCRIPTIONAL REPRESSOR YCNK"/>
    <property type="match status" value="1"/>
</dbReference>
<dbReference type="EMBL" id="JAGSSW010000008">
    <property type="protein sequence ID" value="MBR8464487.1"/>
    <property type="molecule type" value="Genomic_DNA"/>
</dbReference>